<organism evidence="1">
    <name type="scientific">Arion vulgaris</name>
    <dbReference type="NCBI Taxonomy" id="1028688"/>
    <lineage>
        <taxon>Eukaryota</taxon>
        <taxon>Metazoa</taxon>
        <taxon>Spiralia</taxon>
        <taxon>Lophotrochozoa</taxon>
        <taxon>Mollusca</taxon>
        <taxon>Gastropoda</taxon>
        <taxon>Heterobranchia</taxon>
        <taxon>Euthyneura</taxon>
        <taxon>Panpulmonata</taxon>
        <taxon>Eupulmonata</taxon>
        <taxon>Stylommatophora</taxon>
        <taxon>Helicina</taxon>
        <taxon>Arionoidea</taxon>
        <taxon>Arionidae</taxon>
        <taxon>Arion</taxon>
    </lineage>
</organism>
<dbReference type="EMBL" id="HACG01005476">
    <property type="protein sequence ID" value="CEK52341.1"/>
    <property type="molecule type" value="Transcribed_RNA"/>
</dbReference>
<name>A0A0B6Y931_9EUPU</name>
<evidence type="ECO:0000313" key="1">
    <source>
        <dbReference type="EMBL" id="CEK52341.1"/>
    </source>
</evidence>
<sequence>LRTTILQMISEFKPTGLTYVHVCMLEKTPKQEIVHVSKYIQKKRQQKNY</sequence>
<feature type="non-terminal residue" evidence="1">
    <location>
        <position position="1"/>
    </location>
</feature>
<reference evidence="1" key="1">
    <citation type="submission" date="2014-12" db="EMBL/GenBank/DDBJ databases">
        <title>Insight into the proteome of Arion vulgaris.</title>
        <authorList>
            <person name="Aradska J."/>
            <person name="Bulat T."/>
            <person name="Smidak R."/>
            <person name="Sarate P."/>
            <person name="Gangsoo J."/>
            <person name="Sialana F."/>
            <person name="Bilban M."/>
            <person name="Lubec G."/>
        </authorList>
    </citation>
    <scope>NUCLEOTIDE SEQUENCE</scope>
    <source>
        <tissue evidence="1">Skin</tissue>
    </source>
</reference>
<gene>
    <name evidence="1" type="primary">ORF16406</name>
</gene>
<dbReference type="AlphaFoldDB" id="A0A0B6Y931"/>
<accession>A0A0B6Y931</accession>
<protein>
    <submittedName>
        <fullName evidence="1">Uncharacterized protein</fullName>
    </submittedName>
</protein>
<proteinExistence type="predicted"/>